<evidence type="ECO:0000313" key="6">
    <source>
        <dbReference type="Proteomes" id="UP000008142"/>
    </source>
</evidence>
<evidence type="ECO:0000313" key="4">
    <source>
        <dbReference type="EMBL" id="EGC41932.1"/>
    </source>
</evidence>
<evidence type="ECO:0000256" key="1">
    <source>
        <dbReference type="SAM" id="MobiDB-lite"/>
    </source>
</evidence>
<reference evidence="6" key="1">
    <citation type="submission" date="2008-07" db="EMBL/GenBank/DDBJ databases">
        <title>Annotation of Ajellomyces capsulatus strain H88.</title>
        <authorList>
            <person name="Champion M."/>
            <person name="Cuomo C."/>
            <person name="Ma L.-J."/>
            <person name="Henn M.R."/>
            <person name="Sil A."/>
            <person name="Goldman B."/>
            <person name="Young S.K."/>
            <person name="Kodira C.D."/>
            <person name="Zeng Q."/>
            <person name="Koehrsen M."/>
            <person name="Alvarado L."/>
            <person name="Berlin A."/>
            <person name="Borenstein D."/>
            <person name="Chen Z."/>
            <person name="Engels R."/>
            <person name="Freedman E."/>
            <person name="Gellesch M."/>
            <person name="Goldberg J."/>
            <person name="Griggs A."/>
            <person name="Gujja S."/>
            <person name="Heiman D."/>
            <person name="Hepburn T."/>
            <person name="Howarth C."/>
            <person name="Jen D."/>
            <person name="Larson L."/>
            <person name="Lewis B."/>
            <person name="Mehta T."/>
            <person name="Park D."/>
            <person name="Pearson M."/>
            <person name="Roberts A."/>
            <person name="Saif S."/>
            <person name="Shea T."/>
            <person name="Shenoy N."/>
            <person name="Sisk P."/>
            <person name="Stolte C."/>
            <person name="Sykes S."/>
            <person name="Walk T."/>
            <person name="White J."/>
            <person name="Yandava C."/>
            <person name="Klein B."/>
            <person name="McEwen J.G."/>
            <person name="Puccia R."/>
            <person name="Goldman G.H."/>
            <person name="Felipe M.S."/>
            <person name="Nino-Vega G."/>
            <person name="San-Blas G."/>
            <person name="Taylor J."/>
            <person name="Mendoza L."/>
            <person name="Galagan J."/>
            <person name="Nusbaum C."/>
            <person name="Birren B."/>
        </authorList>
    </citation>
    <scope>NUCLEOTIDE SEQUENCE [LARGE SCALE GENOMIC DNA]</scope>
    <source>
        <strain evidence="6">H88</strain>
    </source>
</reference>
<feature type="compositionally biased region" description="Pro residues" evidence="1">
    <location>
        <begin position="73"/>
        <end position="86"/>
    </location>
</feature>
<evidence type="ECO:0000259" key="3">
    <source>
        <dbReference type="PROSITE" id="PS51294"/>
    </source>
</evidence>
<sequence>MNFINYSPFHPEPKTLKAHWHHFPSAGPTSKMLPSKPIRLHHHPSLPSPPARPNHFCCAQSSSLATSLSSQFPPVPPQTHPLPNHPPSSSSSHKHSGYRQNQSPTVLPNDFDRVFDENVIVDGFIESRATDLTADIISCSDGGAEDESWKGRSQEQKKDTSAALEPFSSAITPRPALVPERLGDGASIPLPASEEYTHLLDLDGEMDETQNHEWLHGSLDAPIVIQAETGTKNMSAAQRSSAFSVEPYQRKRKTVTHNTAQSETAFPGPHRLSETEPMQPMVAVVVPSISRCHREDAATHRLNESGQHVPVNRQQKTRPKPKRKALRKSCHIPLSPTPPADDNTELWDTISTSDPTDNSDGDYTASRLDSGDSVKQQSKRCKFSSRPAATMSHRPQSPPRGARAVDYHRDVERAPCSVQSVAVTDRSASSTPAGYKSCTPSCPVAPTHGFEFEHALNPRLLSPEDISALVSAFAQKLLDLRRDSSTDTEHAVTHTESVSVDKDQRIVKPDRKRPRWTREEDERLKDLKTRGWRWWEIEQQFPLRRLSALQQRWFSKLRAGVSAGD</sequence>
<organism evidence="6">
    <name type="scientific">Ajellomyces capsulatus (strain H88)</name>
    <name type="common">Darling's disease fungus</name>
    <name type="synonym">Histoplasma capsulatum</name>
    <dbReference type="NCBI Taxonomy" id="544711"/>
    <lineage>
        <taxon>Eukaryota</taxon>
        <taxon>Fungi</taxon>
        <taxon>Dikarya</taxon>
        <taxon>Ascomycota</taxon>
        <taxon>Pezizomycotina</taxon>
        <taxon>Eurotiomycetes</taxon>
        <taxon>Eurotiomycetidae</taxon>
        <taxon>Onygenales</taxon>
        <taxon>Ajellomycetaceae</taxon>
        <taxon>Histoplasma</taxon>
    </lineage>
</organism>
<dbReference type="EMBL" id="DS990636">
    <property type="protein sequence ID" value="EGC41932.1"/>
    <property type="molecule type" value="Genomic_DNA"/>
</dbReference>
<feature type="domain" description="Myb-like" evidence="2">
    <location>
        <begin position="508"/>
        <end position="557"/>
    </location>
</feature>
<protein>
    <submittedName>
        <fullName evidence="4">Uncharacterized protein</fullName>
    </submittedName>
</protein>
<dbReference type="Proteomes" id="UP000663419">
    <property type="component" value="Chromosome 2"/>
</dbReference>
<dbReference type="Proteomes" id="UP000008142">
    <property type="component" value="Unassembled WGS sequence"/>
</dbReference>
<feature type="region of interest" description="Disordered" evidence="1">
    <location>
        <begin position="20"/>
        <end position="110"/>
    </location>
</feature>
<dbReference type="PROSITE" id="PS51294">
    <property type="entry name" value="HTH_MYB"/>
    <property type="match status" value="1"/>
</dbReference>
<dbReference type="CDD" id="cd00167">
    <property type="entry name" value="SANT"/>
    <property type="match status" value="1"/>
</dbReference>
<feature type="region of interest" description="Disordered" evidence="1">
    <location>
        <begin position="252"/>
        <end position="274"/>
    </location>
</feature>
<dbReference type="SUPFAM" id="SSF46689">
    <property type="entry name" value="Homeodomain-like"/>
    <property type="match status" value="1"/>
</dbReference>
<feature type="compositionally biased region" description="Basic residues" evidence="1">
    <location>
        <begin position="315"/>
        <end position="330"/>
    </location>
</feature>
<dbReference type="OrthoDB" id="4188860at2759"/>
<feature type="compositionally biased region" description="Polar residues" evidence="1">
    <location>
        <begin position="349"/>
        <end position="358"/>
    </location>
</feature>
<dbReference type="PROSITE" id="PS50090">
    <property type="entry name" value="MYB_LIKE"/>
    <property type="match status" value="1"/>
</dbReference>
<dbReference type="InterPro" id="IPR001005">
    <property type="entry name" value="SANT/Myb"/>
</dbReference>
<proteinExistence type="predicted"/>
<dbReference type="HOGENOM" id="CLU_508945_0_0_1"/>
<dbReference type="InterPro" id="IPR017930">
    <property type="entry name" value="Myb_dom"/>
</dbReference>
<dbReference type="VEuPathDB" id="FungiDB:I7I53_07029"/>
<dbReference type="EMBL" id="CP069103">
    <property type="protein sequence ID" value="QSS51657.1"/>
    <property type="molecule type" value="Genomic_DNA"/>
</dbReference>
<feature type="domain" description="HTH myb-type" evidence="3">
    <location>
        <begin position="508"/>
        <end position="561"/>
    </location>
</feature>
<feature type="compositionally biased region" description="Basic and acidic residues" evidence="1">
    <location>
        <begin position="147"/>
        <end position="160"/>
    </location>
</feature>
<evidence type="ECO:0000259" key="2">
    <source>
        <dbReference type="PROSITE" id="PS50090"/>
    </source>
</evidence>
<dbReference type="AlphaFoldDB" id="F0U9P3"/>
<name>F0U9P3_AJEC8</name>
<accession>F0U9P3</accession>
<feature type="region of interest" description="Disordered" evidence="1">
    <location>
        <begin position="141"/>
        <end position="163"/>
    </location>
</feature>
<evidence type="ECO:0000313" key="5">
    <source>
        <dbReference type="EMBL" id="QSS51657.1"/>
    </source>
</evidence>
<feature type="compositionally biased region" description="Low complexity" evidence="1">
    <location>
        <begin position="57"/>
        <end position="71"/>
    </location>
</feature>
<dbReference type="InterPro" id="IPR009057">
    <property type="entry name" value="Homeodomain-like_sf"/>
</dbReference>
<feature type="region of interest" description="Disordered" evidence="1">
    <location>
        <begin position="300"/>
        <end position="402"/>
    </location>
</feature>
<reference evidence="5" key="2">
    <citation type="submission" date="2021-01" db="EMBL/GenBank/DDBJ databases">
        <title>Chromosome-level genome assembly of a human fungal pathogen reveals clustering of transcriptionally co-regulated genes.</title>
        <authorList>
            <person name="Voorhies M."/>
            <person name="Cohen S."/>
            <person name="Shea T.P."/>
            <person name="Petrus S."/>
            <person name="Munoz J.F."/>
            <person name="Poplawski S."/>
            <person name="Goldman W.E."/>
            <person name="Michael T."/>
            <person name="Cuomo C.A."/>
            <person name="Sil A."/>
            <person name="Beyhan S."/>
        </authorList>
    </citation>
    <scope>NUCLEOTIDE SEQUENCE</scope>
    <source>
        <strain evidence="5">H88</strain>
    </source>
</reference>
<gene>
    <name evidence="4" type="ORF">HCEG_01294</name>
    <name evidence="5" type="ORF">I7I53_07029</name>
</gene>